<dbReference type="OrthoDB" id="79118at2"/>
<dbReference type="SUPFAM" id="SSF53850">
    <property type="entry name" value="Periplasmic binding protein-like II"/>
    <property type="match status" value="1"/>
</dbReference>
<keyword evidence="4" id="KW-0010">Activator</keyword>
<dbReference type="InterPro" id="IPR036390">
    <property type="entry name" value="WH_DNA-bd_sf"/>
</dbReference>
<accession>A0A1J0VZ56</accession>
<evidence type="ECO:0000256" key="2">
    <source>
        <dbReference type="ARBA" id="ARBA00023015"/>
    </source>
</evidence>
<sequence>MDWQELEVFQTLAHELHFGRTAERLHLSRARVSQVVQTLERRIGAPLFDRTSRRVALTPIGRQLLEDLTPHQFGIMQAFARAADAARGISGTLTVGFSSPMAGERVMGIAAMFRTAHPDCEVAIREVPLTDRYSSLRGGELDLALVEFPVCEPDLVTGPAIFCDPRVLAVSSAHPLAGRGTVRAEDLSGETIHVIAGLPGYFLDDLIPAHTSCRRPIQTTTSWQELLTLVAAGQGVTVCAEQGARYYPRPTLVYLPFTDAPPLTYGLVWPVTAATAMVRAFTQAAIELSAGIATPRPVPDHPVAE</sequence>
<dbReference type="CDD" id="cd08414">
    <property type="entry name" value="PBP2_LTTR_aromatics_like"/>
    <property type="match status" value="1"/>
</dbReference>
<dbReference type="InterPro" id="IPR036388">
    <property type="entry name" value="WH-like_DNA-bd_sf"/>
</dbReference>
<comment type="similarity">
    <text evidence="1">Belongs to the LysR transcriptional regulatory family.</text>
</comment>
<dbReference type="SUPFAM" id="SSF46785">
    <property type="entry name" value="Winged helix' DNA-binding domain"/>
    <property type="match status" value="1"/>
</dbReference>
<evidence type="ECO:0000256" key="1">
    <source>
        <dbReference type="ARBA" id="ARBA00009437"/>
    </source>
</evidence>
<protein>
    <submittedName>
        <fullName evidence="7">LysR family transcriptional regulator</fullName>
    </submittedName>
</protein>
<dbReference type="PANTHER" id="PTHR30346">
    <property type="entry name" value="TRANSCRIPTIONAL DUAL REGULATOR HCAR-RELATED"/>
    <property type="match status" value="1"/>
</dbReference>
<evidence type="ECO:0000256" key="4">
    <source>
        <dbReference type="ARBA" id="ARBA00023159"/>
    </source>
</evidence>
<dbReference type="Proteomes" id="UP000183810">
    <property type="component" value="Chromosome"/>
</dbReference>
<evidence type="ECO:0000313" key="7">
    <source>
        <dbReference type="EMBL" id="APE37273.1"/>
    </source>
</evidence>
<gene>
    <name evidence="7" type="ORF">BOX37_28825</name>
</gene>
<feature type="domain" description="HTH lysR-type" evidence="6">
    <location>
        <begin position="1"/>
        <end position="58"/>
    </location>
</feature>
<dbReference type="InterPro" id="IPR000847">
    <property type="entry name" value="LysR_HTH_N"/>
</dbReference>
<dbReference type="AlphaFoldDB" id="A0A1J0VZ56"/>
<dbReference type="KEGG" id="nsl:BOX37_28825"/>
<dbReference type="Pfam" id="PF03466">
    <property type="entry name" value="LysR_substrate"/>
    <property type="match status" value="1"/>
</dbReference>
<keyword evidence="5" id="KW-0804">Transcription</keyword>
<dbReference type="Gene3D" id="3.40.190.10">
    <property type="entry name" value="Periplasmic binding protein-like II"/>
    <property type="match status" value="2"/>
</dbReference>
<dbReference type="Gene3D" id="1.10.10.10">
    <property type="entry name" value="Winged helix-like DNA-binding domain superfamily/Winged helix DNA-binding domain"/>
    <property type="match status" value="1"/>
</dbReference>
<evidence type="ECO:0000259" key="6">
    <source>
        <dbReference type="PROSITE" id="PS50931"/>
    </source>
</evidence>
<evidence type="ECO:0000256" key="3">
    <source>
        <dbReference type="ARBA" id="ARBA00023125"/>
    </source>
</evidence>
<dbReference type="GO" id="GO:0003700">
    <property type="term" value="F:DNA-binding transcription factor activity"/>
    <property type="evidence" value="ECO:0007669"/>
    <property type="project" value="InterPro"/>
</dbReference>
<keyword evidence="8" id="KW-1185">Reference proteome</keyword>
<reference evidence="7" key="1">
    <citation type="submission" date="2016-11" db="EMBL/GenBank/DDBJ databases">
        <authorList>
            <person name="Jaros S."/>
            <person name="Januszkiewicz K."/>
            <person name="Wedrychowicz H."/>
        </authorList>
    </citation>
    <scope>NUCLEOTIDE SEQUENCE [LARGE SCALE GENOMIC DNA]</scope>
    <source>
        <strain evidence="7">Y48</strain>
    </source>
</reference>
<evidence type="ECO:0000313" key="8">
    <source>
        <dbReference type="Proteomes" id="UP000183810"/>
    </source>
</evidence>
<keyword evidence="3" id="KW-0238">DNA-binding</keyword>
<dbReference type="GO" id="GO:0032993">
    <property type="term" value="C:protein-DNA complex"/>
    <property type="evidence" value="ECO:0007669"/>
    <property type="project" value="TreeGrafter"/>
</dbReference>
<dbReference type="PANTHER" id="PTHR30346:SF0">
    <property type="entry name" value="HCA OPERON TRANSCRIPTIONAL ACTIVATOR HCAR"/>
    <property type="match status" value="1"/>
</dbReference>
<proteinExistence type="inferred from homology"/>
<name>A0A1J0VZ56_9NOCA</name>
<dbReference type="RefSeq" id="WP_071930444.1">
    <property type="nucleotide sequence ID" value="NZ_CP018082.1"/>
</dbReference>
<organism evidence="7 8">
    <name type="scientific">Nocardia mangyaensis</name>
    <dbReference type="NCBI Taxonomy" id="2213200"/>
    <lineage>
        <taxon>Bacteria</taxon>
        <taxon>Bacillati</taxon>
        <taxon>Actinomycetota</taxon>
        <taxon>Actinomycetes</taxon>
        <taxon>Mycobacteriales</taxon>
        <taxon>Nocardiaceae</taxon>
        <taxon>Nocardia</taxon>
    </lineage>
</organism>
<dbReference type="PRINTS" id="PR00039">
    <property type="entry name" value="HTHLYSR"/>
</dbReference>
<evidence type="ECO:0000256" key="5">
    <source>
        <dbReference type="ARBA" id="ARBA00023163"/>
    </source>
</evidence>
<dbReference type="InterPro" id="IPR005119">
    <property type="entry name" value="LysR_subst-bd"/>
</dbReference>
<dbReference type="PROSITE" id="PS50931">
    <property type="entry name" value="HTH_LYSR"/>
    <property type="match status" value="1"/>
</dbReference>
<keyword evidence="2" id="KW-0805">Transcription regulation</keyword>
<dbReference type="FunFam" id="1.10.10.10:FF:000001">
    <property type="entry name" value="LysR family transcriptional regulator"/>
    <property type="match status" value="1"/>
</dbReference>
<dbReference type="GO" id="GO:0003677">
    <property type="term" value="F:DNA binding"/>
    <property type="evidence" value="ECO:0007669"/>
    <property type="project" value="UniProtKB-KW"/>
</dbReference>
<dbReference type="Pfam" id="PF00126">
    <property type="entry name" value="HTH_1"/>
    <property type="match status" value="1"/>
</dbReference>
<dbReference type="EMBL" id="CP018082">
    <property type="protein sequence ID" value="APE37273.1"/>
    <property type="molecule type" value="Genomic_DNA"/>
</dbReference>